<dbReference type="EMBL" id="CAIIXF020000011">
    <property type="protein sequence ID" value="CAH1798830.1"/>
    <property type="molecule type" value="Genomic_DNA"/>
</dbReference>
<feature type="non-terminal residue" evidence="2">
    <location>
        <position position="1"/>
    </location>
</feature>
<comment type="caution">
    <text evidence="2">The sequence shown here is derived from an EMBL/GenBank/DDBJ whole genome shotgun (WGS) entry which is preliminary data.</text>
</comment>
<keyword evidence="3" id="KW-1185">Reference proteome</keyword>
<dbReference type="Proteomes" id="UP000749559">
    <property type="component" value="Unassembled WGS sequence"/>
</dbReference>
<evidence type="ECO:0000313" key="2">
    <source>
        <dbReference type="EMBL" id="CAH1798830.1"/>
    </source>
</evidence>
<reference evidence="2" key="1">
    <citation type="submission" date="2022-03" db="EMBL/GenBank/DDBJ databases">
        <authorList>
            <person name="Martin C."/>
        </authorList>
    </citation>
    <scope>NUCLEOTIDE SEQUENCE</scope>
</reference>
<evidence type="ECO:0000256" key="1">
    <source>
        <dbReference type="SAM" id="MobiDB-lite"/>
    </source>
</evidence>
<feature type="compositionally biased region" description="Acidic residues" evidence="1">
    <location>
        <begin position="1"/>
        <end position="21"/>
    </location>
</feature>
<feature type="compositionally biased region" description="Polar residues" evidence="1">
    <location>
        <begin position="125"/>
        <end position="134"/>
    </location>
</feature>
<feature type="region of interest" description="Disordered" evidence="1">
    <location>
        <begin position="1"/>
        <end position="22"/>
    </location>
</feature>
<feature type="compositionally biased region" description="Polar residues" evidence="1">
    <location>
        <begin position="49"/>
        <end position="58"/>
    </location>
</feature>
<organism evidence="2 3">
    <name type="scientific">Owenia fusiformis</name>
    <name type="common">Polychaete worm</name>
    <dbReference type="NCBI Taxonomy" id="6347"/>
    <lineage>
        <taxon>Eukaryota</taxon>
        <taxon>Metazoa</taxon>
        <taxon>Spiralia</taxon>
        <taxon>Lophotrochozoa</taxon>
        <taxon>Annelida</taxon>
        <taxon>Polychaeta</taxon>
        <taxon>Sedentaria</taxon>
        <taxon>Canalipalpata</taxon>
        <taxon>Sabellida</taxon>
        <taxon>Oweniida</taxon>
        <taxon>Oweniidae</taxon>
        <taxon>Owenia</taxon>
    </lineage>
</organism>
<gene>
    <name evidence="2" type="ORF">OFUS_LOCUS22915</name>
</gene>
<dbReference type="AlphaFoldDB" id="A0A8J1XHT5"/>
<proteinExistence type="predicted"/>
<sequence length="134" mass="14396">MESNDDDAGECCYSDDDGDEDATTRVGVVYSETGTVLELISEDPIEPTQHATMASQSRLPKLHELPDRTVSSPELTYGPSVIKSIPEEDTSTNNATAKHPDVAGTPVKEPVKPLGKITRHASFPLASQSSILEE</sequence>
<accession>A0A8J1XHT5</accession>
<protein>
    <submittedName>
        <fullName evidence="2">Uncharacterized protein</fullName>
    </submittedName>
</protein>
<feature type="region of interest" description="Disordered" evidence="1">
    <location>
        <begin position="43"/>
        <end position="134"/>
    </location>
</feature>
<evidence type="ECO:0000313" key="3">
    <source>
        <dbReference type="Proteomes" id="UP000749559"/>
    </source>
</evidence>
<dbReference type="OrthoDB" id="6249959at2759"/>
<name>A0A8J1XHT5_OWEFU</name>